<proteinExistence type="inferred from homology"/>
<dbReference type="Proteomes" id="UP000008694">
    <property type="component" value="Unassembled WGS sequence"/>
</dbReference>
<dbReference type="AlphaFoldDB" id="D7LAY5"/>
<dbReference type="InterPro" id="IPR006130">
    <property type="entry name" value="Asp/Orn_carbamoylTrfase"/>
</dbReference>
<evidence type="ECO:0000256" key="8">
    <source>
        <dbReference type="ARBA" id="ARBA00043884"/>
    </source>
</evidence>
<evidence type="ECO:0000256" key="3">
    <source>
        <dbReference type="ARBA" id="ARBA00011233"/>
    </source>
</evidence>
<evidence type="ECO:0000256" key="6">
    <source>
        <dbReference type="ARBA" id="ARBA00022679"/>
    </source>
</evidence>
<dbReference type="UniPathway" id="UPA00070">
    <property type="reaction ID" value="UER00116"/>
</dbReference>
<dbReference type="Pfam" id="PF02729">
    <property type="entry name" value="OTCace_N"/>
    <property type="match status" value="1"/>
</dbReference>
<dbReference type="InterPro" id="IPR006131">
    <property type="entry name" value="Asp_carbamoyltransf_Asp/Orn-bd"/>
</dbReference>
<comment type="pathway">
    <text evidence="1">Pyrimidine metabolism; UMP biosynthesis via de novo pathway; (S)-dihydroorotate from bicarbonate: step 2/3.</text>
</comment>
<comment type="similarity">
    <text evidence="2">Belongs to the aspartate/ornithine carbamoyltransferase superfamily. ATCase family.</text>
</comment>
<dbReference type="EC" id="2.1.3.2" evidence="4"/>
<sequence>MSIASSLSSATLCGASVFPKALGYSSEFPSNLPSPSESSKICLTSFPASRDPKKNATWNLTRNVGPIQGIRCHAMQAGTRELKKFELSDVIEGKQFDREMLSAIFDVAREMEKIEKSSSQSEILKGYLMATLFYEPSTRTRLSFESAMKRLGGEVLTTENAREFSSAAKGETLEDTIRTVEGYSDIIVMRHFESGAARKAAATANIPVINAGDGPGEHPTQALLDVYTIQSEIGKLDGISVALVGDLANGRTVRSLAYLLAKFKDVKIYFVSPEIVKMKDDIKDYLTSNGVEWEESSDLMEVASKCDVVYQTRIQRERFGERLDLYEAARGKYIVDKDLLGVMQKKAIIMHPLPRLDEITADVDADPRAAYFRHADPRAAYFRQAKNGLFIRMVHGR</sequence>
<keyword evidence="6 10" id="KW-0808">Transferase</keyword>
<evidence type="ECO:0000256" key="7">
    <source>
        <dbReference type="ARBA" id="ARBA00022975"/>
    </source>
</evidence>
<keyword evidence="7" id="KW-0665">Pyrimidine biosynthesis</keyword>
<dbReference type="OrthoDB" id="1924069at2759"/>
<dbReference type="HOGENOM" id="CLU_043846_1_1_1"/>
<dbReference type="Gene3D" id="3.40.50.1370">
    <property type="entry name" value="Aspartate/ornithine carbamoyltransferase"/>
    <property type="match status" value="2"/>
</dbReference>
<keyword evidence="14" id="KW-1185">Reference proteome</keyword>
<evidence type="ECO:0000259" key="12">
    <source>
        <dbReference type="Pfam" id="PF02729"/>
    </source>
</evidence>
<dbReference type="PROSITE" id="PS00097">
    <property type="entry name" value="CARBAMOYLTRANSFERASE"/>
    <property type="match status" value="1"/>
</dbReference>
<dbReference type="PANTHER" id="PTHR45753">
    <property type="entry name" value="ORNITHINE CARBAMOYLTRANSFERASE, MITOCHONDRIAL"/>
    <property type="match status" value="1"/>
</dbReference>
<dbReference type="PANTHER" id="PTHR45753:SF6">
    <property type="entry name" value="ASPARTATE CARBAMOYLTRANSFERASE"/>
    <property type="match status" value="1"/>
</dbReference>
<dbReference type="SUPFAM" id="SSF53671">
    <property type="entry name" value="Aspartate/ornithine carbamoyltransferase"/>
    <property type="match status" value="1"/>
</dbReference>
<evidence type="ECO:0000256" key="5">
    <source>
        <dbReference type="ARBA" id="ARBA00022533"/>
    </source>
</evidence>
<dbReference type="EMBL" id="GL348715">
    <property type="protein sequence ID" value="EFH61626.1"/>
    <property type="molecule type" value="Genomic_DNA"/>
</dbReference>
<evidence type="ECO:0000256" key="9">
    <source>
        <dbReference type="ARBA" id="ARBA00048859"/>
    </source>
</evidence>
<dbReference type="STRING" id="81972.D7LAY5"/>
<protein>
    <recommendedName>
        <fullName evidence="4">aspartate carbamoyltransferase</fullName>
        <ecNumber evidence="4">2.1.3.2</ecNumber>
    </recommendedName>
</protein>
<dbReference type="NCBIfam" id="TIGR00670">
    <property type="entry name" value="asp_carb_tr"/>
    <property type="match status" value="1"/>
</dbReference>
<dbReference type="FunFam" id="3.40.50.1370:FF:000002">
    <property type="entry name" value="Aspartate carbamoyltransferase 2"/>
    <property type="match status" value="1"/>
</dbReference>
<dbReference type="GO" id="GO:0016597">
    <property type="term" value="F:amino acid binding"/>
    <property type="evidence" value="ECO:0007669"/>
    <property type="project" value="InterPro"/>
</dbReference>
<dbReference type="Gramene" id="scaffold_302416.1">
    <property type="protein sequence ID" value="scaffold_302416.1"/>
    <property type="gene ID" value="scaffold_302416.1"/>
</dbReference>
<dbReference type="InterPro" id="IPR036901">
    <property type="entry name" value="Asp/Orn_carbamoylTrfase_sf"/>
</dbReference>
<feature type="domain" description="Aspartate/ornithine carbamoyltransferase Asp/Orn-binding" evidence="11">
    <location>
        <begin position="237"/>
        <end position="378"/>
    </location>
</feature>
<dbReference type="InterPro" id="IPR002082">
    <property type="entry name" value="Asp_carbamoyltransf"/>
</dbReference>
<accession>D7LAY5</accession>
<dbReference type="InterPro" id="IPR006132">
    <property type="entry name" value="Asp/Orn_carbamoyltranf_P-bd"/>
</dbReference>
<comment type="subunit">
    <text evidence="3">Homotrimer.</text>
</comment>
<reference evidence="14" key="1">
    <citation type="journal article" date="2011" name="Nat. Genet.">
        <title>The Arabidopsis lyrata genome sequence and the basis of rapid genome size change.</title>
        <authorList>
            <person name="Hu T.T."/>
            <person name="Pattyn P."/>
            <person name="Bakker E.G."/>
            <person name="Cao J."/>
            <person name="Cheng J.-F."/>
            <person name="Clark R.M."/>
            <person name="Fahlgren N."/>
            <person name="Fawcett J.A."/>
            <person name="Grimwood J."/>
            <person name="Gundlach H."/>
            <person name="Haberer G."/>
            <person name="Hollister J.D."/>
            <person name="Ossowski S."/>
            <person name="Ottilar R.P."/>
            <person name="Salamov A.A."/>
            <person name="Schneeberger K."/>
            <person name="Spannagl M."/>
            <person name="Wang X."/>
            <person name="Yang L."/>
            <person name="Nasrallah M.E."/>
            <person name="Bergelson J."/>
            <person name="Carrington J.C."/>
            <person name="Gaut B.S."/>
            <person name="Schmutz J."/>
            <person name="Mayer K.F.X."/>
            <person name="Van de Peer Y."/>
            <person name="Grigoriev I.V."/>
            <person name="Nordborg M."/>
            <person name="Weigel D."/>
            <person name="Guo Y.-L."/>
        </authorList>
    </citation>
    <scope>NUCLEOTIDE SEQUENCE [LARGE SCALE GENOMIC DNA]</scope>
    <source>
        <strain evidence="14">cv. MN47</strain>
    </source>
</reference>
<dbReference type="PRINTS" id="PR00100">
    <property type="entry name" value="AOTCASE"/>
</dbReference>
<dbReference type="KEGG" id="aly:9321433"/>
<comment type="function">
    <text evidence="8">Catalyzes the condensation of carbamoyl phosphate and aspartate to form carbamoyl aspartate and inorganic phosphate, the committed step in the de novo pyrimidine nucleotide biosynthesis pathway.</text>
</comment>
<evidence type="ECO:0000256" key="4">
    <source>
        <dbReference type="ARBA" id="ARBA00013008"/>
    </source>
</evidence>
<evidence type="ECO:0000256" key="10">
    <source>
        <dbReference type="RuleBase" id="RU003634"/>
    </source>
</evidence>
<dbReference type="GO" id="GO:0006520">
    <property type="term" value="P:amino acid metabolic process"/>
    <property type="evidence" value="ECO:0007669"/>
    <property type="project" value="InterPro"/>
</dbReference>
<evidence type="ECO:0000256" key="2">
    <source>
        <dbReference type="ARBA" id="ARBA00008896"/>
    </source>
</evidence>
<dbReference type="GO" id="GO:0044205">
    <property type="term" value="P:'de novo' UMP biosynthetic process"/>
    <property type="evidence" value="ECO:0007669"/>
    <property type="project" value="UniProtKB-UniPathway"/>
</dbReference>
<dbReference type="Pfam" id="PF00185">
    <property type="entry name" value="OTCace"/>
    <property type="match status" value="1"/>
</dbReference>
<dbReference type="eggNOG" id="KOG0370">
    <property type="taxonomic scope" value="Eukaryota"/>
</dbReference>
<comment type="catalytic activity">
    <reaction evidence="9">
        <text>carbamoyl phosphate + L-aspartate = N-carbamoyl-L-aspartate + phosphate + H(+)</text>
        <dbReference type="Rhea" id="RHEA:20013"/>
        <dbReference type="ChEBI" id="CHEBI:15378"/>
        <dbReference type="ChEBI" id="CHEBI:29991"/>
        <dbReference type="ChEBI" id="CHEBI:32814"/>
        <dbReference type="ChEBI" id="CHEBI:43474"/>
        <dbReference type="ChEBI" id="CHEBI:58228"/>
        <dbReference type="EC" id="2.1.3.2"/>
    </reaction>
</comment>
<dbReference type="GO" id="GO:0016036">
    <property type="term" value="P:cellular response to phosphate starvation"/>
    <property type="evidence" value="ECO:0007669"/>
    <property type="project" value="EnsemblPlants"/>
</dbReference>
<feature type="domain" description="Aspartate/ornithine carbamoyltransferase carbamoyl-P binding" evidence="12">
    <location>
        <begin position="89"/>
        <end position="230"/>
    </location>
</feature>
<evidence type="ECO:0000313" key="14">
    <source>
        <dbReference type="Proteomes" id="UP000008694"/>
    </source>
</evidence>
<dbReference type="GO" id="GO:0004070">
    <property type="term" value="F:aspartate carbamoyltransferase activity"/>
    <property type="evidence" value="ECO:0007669"/>
    <property type="project" value="UniProtKB-EC"/>
</dbReference>
<dbReference type="PRINTS" id="PR00101">
    <property type="entry name" value="ATCASE"/>
</dbReference>
<dbReference type="FunFam" id="3.40.50.1370:FF:000001">
    <property type="entry name" value="Aspartate carbamoyltransferase"/>
    <property type="match status" value="1"/>
</dbReference>
<evidence type="ECO:0000259" key="11">
    <source>
        <dbReference type="Pfam" id="PF00185"/>
    </source>
</evidence>
<name>D7LAY5_ARALL</name>
<dbReference type="GO" id="GO:0006207">
    <property type="term" value="P:'de novo' pyrimidine nucleobase biosynthetic process"/>
    <property type="evidence" value="ECO:0007669"/>
    <property type="project" value="InterPro"/>
</dbReference>
<organism evidence="14">
    <name type="scientific">Arabidopsis lyrata subsp. lyrata</name>
    <name type="common">Lyre-leaved rock-cress</name>
    <dbReference type="NCBI Taxonomy" id="81972"/>
    <lineage>
        <taxon>Eukaryota</taxon>
        <taxon>Viridiplantae</taxon>
        <taxon>Streptophyta</taxon>
        <taxon>Embryophyta</taxon>
        <taxon>Tracheophyta</taxon>
        <taxon>Spermatophyta</taxon>
        <taxon>Magnoliopsida</taxon>
        <taxon>eudicotyledons</taxon>
        <taxon>Gunneridae</taxon>
        <taxon>Pentapetalae</taxon>
        <taxon>rosids</taxon>
        <taxon>malvids</taxon>
        <taxon>Brassicales</taxon>
        <taxon>Brassicaceae</taxon>
        <taxon>Camelineae</taxon>
        <taxon>Arabidopsis</taxon>
    </lineage>
</organism>
<dbReference type="NCBIfam" id="NF002032">
    <property type="entry name" value="PRK00856.1"/>
    <property type="match status" value="1"/>
</dbReference>
<evidence type="ECO:0000256" key="1">
    <source>
        <dbReference type="ARBA" id="ARBA00004852"/>
    </source>
</evidence>
<gene>
    <name evidence="13" type="ORF">ARALYDRAFT_898446</name>
</gene>
<keyword evidence="5" id="KW-0021">Allosteric enzyme</keyword>
<evidence type="ECO:0000313" key="13">
    <source>
        <dbReference type="EMBL" id="EFH61626.1"/>
    </source>
</evidence>